<gene>
    <name evidence="1" type="ORF">DPMN_193549</name>
</gene>
<comment type="caution">
    <text evidence="1">The sequence shown here is derived from an EMBL/GenBank/DDBJ whole genome shotgun (WGS) entry which is preliminary data.</text>
</comment>
<proteinExistence type="predicted"/>
<dbReference type="Proteomes" id="UP000828390">
    <property type="component" value="Unassembled WGS sequence"/>
</dbReference>
<protein>
    <submittedName>
        <fullName evidence="1">Uncharacterized protein</fullName>
    </submittedName>
</protein>
<evidence type="ECO:0000313" key="1">
    <source>
        <dbReference type="EMBL" id="KAH3689264.1"/>
    </source>
</evidence>
<dbReference type="AlphaFoldDB" id="A0A9D3XWN4"/>
<dbReference type="EMBL" id="JAIWYP010000128">
    <property type="protein sequence ID" value="KAH3689264.1"/>
    <property type="molecule type" value="Genomic_DNA"/>
</dbReference>
<sequence length="68" mass="7874">MRSSDFSSKHLFNLAIRTNDTASQWFLRQQVGVNKLGQMLKAMAKDAGFLKHKRITNHSVRKFLVQKL</sequence>
<accession>A0A9D3XWN4</accession>
<name>A0A9D3XWN4_DREPO</name>
<evidence type="ECO:0000313" key="2">
    <source>
        <dbReference type="Proteomes" id="UP000828390"/>
    </source>
</evidence>
<reference evidence="1" key="1">
    <citation type="journal article" date="2019" name="bioRxiv">
        <title>The Genome of the Zebra Mussel, Dreissena polymorpha: A Resource for Invasive Species Research.</title>
        <authorList>
            <person name="McCartney M.A."/>
            <person name="Auch B."/>
            <person name="Kono T."/>
            <person name="Mallez S."/>
            <person name="Zhang Y."/>
            <person name="Obille A."/>
            <person name="Becker A."/>
            <person name="Abrahante J.E."/>
            <person name="Garbe J."/>
            <person name="Badalamenti J.P."/>
            <person name="Herman A."/>
            <person name="Mangelson H."/>
            <person name="Liachko I."/>
            <person name="Sullivan S."/>
            <person name="Sone E.D."/>
            <person name="Koren S."/>
            <person name="Silverstein K.A.T."/>
            <person name="Beckman K.B."/>
            <person name="Gohl D.M."/>
        </authorList>
    </citation>
    <scope>NUCLEOTIDE SEQUENCE</scope>
    <source>
        <strain evidence="1">Duluth1</strain>
        <tissue evidence="1">Whole animal</tissue>
    </source>
</reference>
<reference evidence="1" key="2">
    <citation type="submission" date="2020-11" db="EMBL/GenBank/DDBJ databases">
        <authorList>
            <person name="McCartney M.A."/>
            <person name="Auch B."/>
            <person name="Kono T."/>
            <person name="Mallez S."/>
            <person name="Becker A."/>
            <person name="Gohl D.M."/>
            <person name="Silverstein K.A.T."/>
            <person name="Koren S."/>
            <person name="Bechman K.B."/>
            <person name="Herman A."/>
            <person name="Abrahante J.E."/>
            <person name="Garbe J."/>
        </authorList>
    </citation>
    <scope>NUCLEOTIDE SEQUENCE</scope>
    <source>
        <strain evidence="1">Duluth1</strain>
        <tissue evidence="1">Whole animal</tissue>
    </source>
</reference>
<keyword evidence="2" id="KW-1185">Reference proteome</keyword>
<organism evidence="1 2">
    <name type="scientific">Dreissena polymorpha</name>
    <name type="common">Zebra mussel</name>
    <name type="synonym">Mytilus polymorpha</name>
    <dbReference type="NCBI Taxonomy" id="45954"/>
    <lineage>
        <taxon>Eukaryota</taxon>
        <taxon>Metazoa</taxon>
        <taxon>Spiralia</taxon>
        <taxon>Lophotrochozoa</taxon>
        <taxon>Mollusca</taxon>
        <taxon>Bivalvia</taxon>
        <taxon>Autobranchia</taxon>
        <taxon>Heteroconchia</taxon>
        <taxon>Euheterodonta</taxon>
        <taxon>Imparidentia</taxon>
        <taxon>Neoheterodontei</taxon>
        <taxon>Myida</taxon>
        <taxon>Dreissenoidea</taxon>
        <taxon>Dreissenidae</taxon>
        <taxon>Dreissena</taxon>
    </lineage>
</organism>